<comment type="caution">
    <text evidence="1">The sequence shown here is derived from an EMBL/GenBank/DDBJ whole genome shotgun (WGS) entry which is preliminary data.</text>
</comment>
<keyword evidence="2" id="KW-1185">Reference proteome</keyword>
<evidence type="ECO:0000313" key="2">
    <source>
        <dbReference type="Proteomes" id="UP000668403"/>
    </source>
</evidence>
<proteinExistence type="predicted"/>
<reference evidence="1" key="1">
    <citation type="submission" date="2021-03" db="EMBL/GenBank/DDBJ databases">
        <title>Leucobacter chromiisoli sp. nov., isolated from chromium-containing soil of chemical plant.</title>
        <authorList>
            <person name="Xu Z."/>
        </authorList>
    </citation>
    <scope>NUCLEOTIDE SEQUENCE</scope>
    <source>
        <strain evidence="1">K 70/01</strain>
    </source>
</reference>
<dbReference type="EMBL" id="JAGFBF010000001">
    <property type="protein sequence ID" value="MBO2988939.1"/>
    <property type="molecule type" value="Genomic_DNA"/>
</dbReference>
<dbReference type="RefSeq" id="WP_208236689.1">
    <property type="nucleotide sequence ID" value="NZ_BAAAQU010000001.1"/>
</dbReference>
<name>A0A939QHH0_9MICO</name>
<gene>
    <name evidence="1" type="ORF">J4H85_02840</name>
</gene>
<dbReference type="AlphaFoldDB" id="A0A939QHH0"/>
<dbReference type="Proteomes" id="UP000668403">
    <property type="component" value="Unassembled WGS sequence"/>
</dbReference>
<organism evidence="1 2">
    <name type="scientific">Leucobacter tardus</name>
    <dbReference type="NCBI Taxonomy" id="501483"/>
    <lineage>
        <taxon>Bacteria</taxon>
        <taxon>Bacillati</taxon>
        <taxon>Actinomycetota</taxon>
        <taxon>Actinomycetes</taxon>
        <taxon>Micrococcales</taxon>
        <taxon>Microbacteriaceae</taxon>
        <taxon>Leucobacter</taxon>
    </lineage>
</organism>
<protein>
    <submittedName>
        <fullName evidence="1">Uncharacterized protein</fullName>
    </submittedName>
</protein>
<accession>A0A939QHH0</accession>
<sequence length="55" mass="6335">METKTVDGVTYTLTRRDAPQNDLHNWYWLGSDGTVLELDEPEQRALRASDVILDE</sequence>
<evidence type="ECO:0000313" key="1">
    <source>
        <dbReference type="EMBL" id="MBO2988939.1"/>
    </source>
</evidence>